<name>A0A5S9PTR3_9GAMM</name>
<dbReference type="Pfam" id="PF14316">
    <property type="entry name" value="DUF4381"/>
    <property type="match status" value="1"/>
</dbReference>
<dbReference type="AlphaFoldDB" id="A0A5S9PTR3"/>
<feature type="transmembrane region" description="Helical" evidence="1">
    <location>
        <begin position="30"/>
        <end position="50"/>
    </location>
</feature>
<evidence type="ECO:0000256" key="1">
    <source>
        <dbReference type="SAM" id="Phobius"/>
    </source>
</evidence>
<dbReference type="Proteomes" id="UP000441399">
    <property type="component" value="Unassembled WGS sequence"/>
</dbReference>
<proteinExistence type="predicted"/>
<dbReference type="EMBL" id="CACSIO010000012">
    <property type="protein sequence ID" value="CAA0107823.1"/>
    <property type="molecule type" value="Genomic_DNA"/>
</dbReference>
<keyword evidence="1" id="KW-0472">Membrane</keyword>
<gene>
    <name evidence="2" type="ORF">OPDIPICF_01260</name>
</gene>
<sequence length="156" mass="17542">MQQPAASNPLDQLRDIHLPDAITWWPPAPGWWAVALLAIIALFTTVYALVKIHQKRRYRRLAIAELDQLSSEKNDAAELAEALTQLIRRTLKAADEGYDKQQSALTGDNLQEILKPELTDTQIHWITQGKYQANAEVPDTAALTAAVRQWIKGHKV</sequence>
<protein>
    <recommendedName>
        <fullName evidence="4">DUF4381 domain-containing protein</fullName>
    </recommendedName>
</protein>
<dbReference type="OrthoDB" id="283083at2"/>
<keyword evidence="3" id="KW-1185">Reference proteome</keyword>
<evidence type="ECO:0008006" key="4">
    <source>
        <dbReference type="Google" id="ProtNLM"/>
    </source>
</evidence>
<keyword evidence="1" id="KW-0812">Transmembrane</keyword>
<evidence type="ECO:0000313" key="3">
    <source>
        <dbReference type="Proteomes" id="UP000441399"/>
    </source>
</evidence>
<organism evidence="2 3">
    <name type="scientific">BD1-7 clade bacterium</name>
    <dbReference type="NCBI Taxonomy" id="2029982"/>
    <lineage>
        <taxon>Bacteria</taxon>
        <taxon>Pseudomonadati</taxon>
        <taxon>Pseudomonadota</taxon>
        <taxon>Gammaproteobacteria</taxon>
        <taxon>Cellvibrionales</taxon>
        <taxon>Spongiibacteraceae</taxon>
        <taxon>BD1-7 clade</taxon>
    </lineage>
</organism>
<evidence type="ECO:0000313" key="2">
    <source>
        <dbReference type="EMBL" id="CAA0107823.1"/>
    </source>
</evidence>
<accession>A0A5S9PTR3</accession>
<keyword evidence="1" id="KW-1133">Transmembrane helix</keyword>
<dbReference type="InterPro" id="IPR025489">
    <property type="entry name" value="DUF4381"/>
</dbReference>
<reference evidence="2 3" key="1">
    <citation type="submission" date="2019-11" db="EMBL/GenBank/DDBJ databases">
        <authorList>
            <person name="Holert J."/>
        </authorList>
    </citation>
    <scope>NUCLEOTIDE SEQUENCE [LARGE SCALE GENOMIC DNA]</scope>
    <source>
        <strain evidence="2">SB11_3</strain>
    </source>
</reference>